<accession>A0AAW2UKS0</accession>
<gene>
    <name evidence="3" type="ORF">Slati_3529100</name>
</gene>
<reference evidence="3" key="1">
    <citation type="submission" date="2020-06" db="EMBL/GenBank/DDBJ databases">
        <authorList>
            <person name="Li T."/>
            <person name="Hu X."/>
            <person name="Zhang T."/>
            <person name="Song X."/>
            <person name="Zhang H."/>
            <person name="Dai N."/>
            <person name="Sheng W."/>
            <person name="Hou X."/>
            <person name="Wei L."/>
        </authorList>
    </citation>
    <scope>NUCLEOTIDE SEQUENCE</scope>
    <source>
        <strain evidence="3">KEN1</strain>
        <tissue evidence="3">Leaf</tissue>
    </source>
</reference>
<dbReference type="SUPFAM" id="SSF56219">
    <property type="entry name" value="DNase I-like"/>
    <property type="match status" value="1"/>
</dbReference>
<evidence type="ECO:0000313" key="3">
    <source>
        <dbReference type="EMBL" id="KAL0416972.1"/>
    </source>
</evidence>
<dbReference type="AlphaFoldDB" id="A0AAW2UKS0"/>
<proteinExistence type="predicted"/>
<feature type="region of interest" description="Disordered" evidence="1">
    <location>
        <begin position="173"/>
        <end position="217"/>
    </location>
</feature>
<reference evidence="3" key="2">
    <citation type="journal article" date="2024" name="Plant">
        <title>Genomic evolution and insights into agronomic trait innovations of Sesamum species.</title>
        <authorList>
            <person name="Miao H."/>
            <person name="Wang L."/>
            <person name="Qu L."/>
            <person name="Liu H."/>
            <person name="Sun Y."/>
            <person name="Le M."/>
            <person name="Wang Q."/>
            <person name="Wei S."/>
            <person name="Zheng Y."/>
            <person name="Lin W."/>
            <person name="Duan Y."/>
            <person name="Cao H."/>
            <person name="Xiong S."/>
            <person name="Wang X."/>
            <person name="Wei L."/>
            <person name="Li C."/>
            <person name="Ma Q."/>
            <person name="Ju M."/>
            <person name="Zhao R."/>
            <person name="Li G."/>
            <person name="Mu C."/>
            <person name="Tian Q."/>
            <person name="Mei H."/>
            <person name="Zhang T."/>
            <person name="Gao T."/>
            <person name="Zhang H."/>
        </authorList>
    </citation>
    <scope>NUCLEOTIDE SEQUENCE</scope>
    <source>
        <strain evidence="3">KEN1</strain>
    </source>
</reference>
<feature type="domain" description="Zinc knuckle CX2CX4HX4C" evidence="2">
    <location>
        <begin position="115"/>
        <end position="161"/>
    </location>
</feature>
<evidence type="ECO:0000256" key="1">
    <source>
        <dbReference type="SAM" id="MobiDB-lite"/>
    </source>
</evidence>
<comment type="caution">
    <text evidence="3">The sequence shown here is derived from an EMBL/GenBank/DDBJ whole genome shotgun (WGS) entry which is preliminary data.</text>
</comment>
<dbReference type="InterPro" id="IPR025836">
    <property type="entry name" value="Zn_knuckle_CX2CX4HX4C"/>
</dbReference>
<organism evidence="3">
    <name type="scientific">Sesamum latifolium</name>
    <dbReference type="NCBI Taxonomy" id="2727402"/>
    <lineage>
        <taxon>Eukaryota</taxon>
        <taxon>Viridiplantae</taxon>
        <taxon>Streptophyta</taxon>
        <taxon>Embryophyta</taxon>
        <taxon>Tracheophyta</taxon>
        <taxon>Spermatophyta</taxon>
        <taxon>Magnoliopsida</taxon>
        <taxon>eudicotyledons</taxon>
        <taxon>Gunneridae</taxon>
        <taxon>Pentapetalae</taxon>
        <taxon>asterids</taxon>
        <taxon>lamiids</taxon>
        <taxon>Lamiales</taxon>
        <taxon>Pedaliaceae</taxon>
        <taxon>Sesamum</taxon>
    </lineage>
</organism>
<dbReference type="InterPro" id="IPR036691">
    <property type="entry name" value="Endo/exonu/phosph_ase_sf"/>
</dbReference>
<dbReference type="InterPro" id="IPR040256">
    <property type="entry name" value="At4g02000-like"/>
</dbReference>
<dbReference type="PANTHER" id="PTHR31286">
    <property type="entry name" value="GLYCINE-RICH CELL WALL STRUCTURAL PROTEIN 1.8-LIKE"/>
    <property type="match status" value="1"/>
</dbReference>
<name>A0AAW2UKS0_9LAMI</name>
<dbReference type="Gene3D" id="3.60.10.10">
    <property type="entry name" value="Endonuclease/exonuclease/phosphatase"/>
    <property type="match status" value="1"/>
</dbReference>
<dbReference type="Pfam" id="PF14392">
    <property type="entry name" value="zf-CCHC_4"/>
    <property type="match status" value="1"/>
</dbReference>
<sequence>MLNPVKGLEMKNLADDHFLIRFNHILDRNRALEGCPWSFEKNTIVLSGVGVNENPLNVDLDWCEFSIHVHDLPLSKMNLGIAMFIGNKVGRFVGMDMEESGRSWGASMRIRAAINVTLPLARALRVVTTMGDEVVVSLTYEWLQNFCYLCGHLDHISKFCEWQFEEGFEDPGDEMPYGPWLRASGGKNSEDSIHSEGQSSSEKHGVPDAPNLGSPSMSVQSFIPETRLVEQEKFMQVEAVEPDCVTEGLLAFQAPELQNRDEVFSEPMHNSLISVPIRFAAVPRGGAGRRRRGQRRAVRGVLAGHKRSRGIVLEPVGGEGLGSPWTVHVLDELIWLHDPALVFLFETKCKKRDFNEILLPEEKTGAPRPRKQIEDFWNCLSDCQLFDLGCSGNRYTWCNRRDAPETVRVRLDRACATVCWRTKFPNAKVATEAARVACEHLIQRRWVGGQSGSAGQKLKQCLSNTREGLISWERSHFGHVGRRVKQLEEQLQALDDDSTKPEDRLKRRALRCELEEFLSREELMWK</sequence>
<protein>
    <recommendedName>
        <fullName evidence="2">Zinc knuckle CX2CX4HX4C domain-containing protein</fullName>
    </recommendedName>
</protein>
<evidence type="ECO:0000259" key="2">
    <source>
        <dbReference type="Pfam" id="PF14392"/>
    </source>
</evidence>
<dbReference type="EMBL" id="JACGWN010000012">
    <property type="protein sequence ID" value="KAL0416972.1"/>
    <property type="molecule type" value="Genomic_DNA"/>
</dbReference>
<dbReference type="PANTHER" id="PTHR31286:SF167">
    <property type="entry name" value="OS09G0268800 PROTEIN"/>
    <property type="match status" value="1"/>
</dbReference>